<keyword evidence="3" id="KW-1185">Reference proteome</keyword>
<dbReference type="Proteomes" id="UP000481109">
    <property type="component" value="Unassembled WGS sequence"/>
</dbReference>
<comment type="caution">
    <text evidence="2">The sequence shown here is derived from an EMBL/GenBank/DDBJ whole genome shotgun (WGS) entry which is preliminary data.</text>
</comment>
<reference evidence="2 3" key="1">
    <citation type="submission" date="2020-02" db="EMBL/GenBank/DDBJ databases">
        <title>Whole-genome analyses of novel actinobacteria.</title>
        <authorList>
            <person name="Sahin N."/>
            <person name="Tokatli A."/>
        </authorList>
    </citation>
    <scope>NUCLEOTIDE SEQUENCE [LARGE SCALE GENOMIC DNA]</scope>
    <source>
        <strain evidence="2 3">YC504</strain>
    </source>
</reference>
<accession>A0A6G4XEJ4</accession>
<dbReference type="AlphaFoldDB" id="A0A6G4XEJ4"/>
<feature type="domain" description="Thymidylate kinase-like" evidence="1">
    <location>
        <begin position="3"/>
        <end position="169"/>
    </location>
</feature>
<dbReference type="InterPro" id="IPR027417">
    <property type="entry name" value="P-loop_NTPase"/>
</dbReference>
<sequence length="192" mass="21004">MVLEGVSGIGKSTLAALLARRLDGSRLHTLADPHTGWSDTANRQFNALPQFAFYLSGLLHVSDRIRACRPIGPVIADRYVSSVTACHAAAHGLDPADVAHLIDPFRPSLATPDHTFYLHCSAAVLRERLRSKTDTKQDDTDLFDVPGRLKQLTENFRQVADSDPTATVLNTDSMSPTELADAICTHMERTRA</sequence>
<proteinExistence type="predicted"/>
<protein>
    <submittedName>
        <fullName evidence="2">AAA family ATPase</fullName>
    </submittedName>
</protein>
<gene>
    <name evidence="2" type="ORF">G6045_06125</name>
</gene>
<dbReference type="Pfam" id="PF02223">
    <property type="entry name" value="Thymidylate_kin"/>
    <property type="match status" value="1"/>
</dbReference>
<dbReference type="SUPFAM" id="SSF52540">
    <property type="entry name" value="P-loop containing nucleoside triphosphate hydrolases"/>
    <property type="match status" value="1"/>
</dbReference>
<evidence type="ECO:0000259" key="1">
    <source>
        <dbReference type="Pfam" id="PF02223"/>
    </source>
</evidence>
<dbReference type="EMBL" id="JAAKZW010000011">
    <property type="protein sequence ID" value="NGO75257.1"/>
    <property type="molecule type" value="Genomic_DNA"/>
</dbReference>
<evidence type="ECO:0000313" key="2">
    <source>
        <dbReference type="EMBL" id="NGO75257.1"/>
    </source>
</evidence>
<dbReference type="InterPro" id="IPR039430">
    <property type="entry name" value="Thymidylate_kin-like_dom"/>
</dbReference>
<evidence type="ECO:0000313" key="3">
    <source>
        <dbReference type="Proteomes" id="UP000481109"/>
    </source>
</evidence>
<name>A0A6G4XEJ4_9ACTN</name>
<organism evidence="2 3">
    <name type="scientific">Streptomyces mesophilus</name>
    <dbReference type="NCBI Taxonomy" id="1775132"/>
    <lineage>
        <taxon>Bacteria</taxon>
        <taxon>Bacillati</taxon>
        <taxon>Actinomycetota</taxon>
        <taxon>Actinomycetes</taxon>
        <taxon>Kitasatosporales</taxon>
        <taxon>Streptomycetaceae</taxon>
        <taxon>Streptomyces</taxon>
    </lineage>
</organism>
<dbReference type="Gene3D" id="3.40.50.300">
    <property type="entry name" value="P-loop containing nucleotide triphosphate hydrolases"/>
    <property type="match status" value="1"/>
</dbReference>